<gene>
    <name evidence="1" type="ORF">Esi_0194_0025</name>
</gene>
<dbReference type="OrthoDB" id="10275853at2759"/>
<dbReference type="AlphaFoldDB" id="D7FPM7"/>
<proteinExistence type="predicted"/>
<dbReference type="EMBL" id="FN648369">
    <property type="protein sequence ID" value="CBJ30484.1"/>
    <property type="molecule type" value="Genomic_DNA"/>
</dbReference>
<organism evidence="1 2">
    <name type="scientific">Ectocarpus siliculosus</name>
    <name type="common">Brown alga</name>
    <name type="synonym">Conferva siliculosa</name>
    <dbReference type="NCBI Taxonomy" id="2880"/>
    <lineage>
        <taxon>Eukaryota</taxon>
        <taxon>Sar</taxon>
        <taxon>Stramenopiles</taxon>
        <taxon>Ochrophyta</taxon>
        <taxon>PX clade</taxon>
        <taxon>Phaeophyceae</taxon>
        <taxon>Ectocarpales</taxon>
        <taxon>Ectocarpaceae</taxon>
        <taxon>Ectocarpus</taxon>
    </lineage>
</organism>
<name>D7FPM7_ECTSI</name>
<dbReference type="EMBL" id="FN649744">
    <property type="protein sequence ID" value="CBJ30484.1"/>
    <property type="molecule type" value="Genomic_DNA"/>
</dbReference>
<accession>D7FPM7</accession>
<protein>
    <submittedName>
        <fullName evidence="1">Uncharacterized protein</fullName>
    </submittedName>
</protein>
<keyword evidence="2" id="KW-1185">Reference proteome</keyword>
<dbReference type="Proteomes" id="UP000002630">
    <property type="component" value="Linkage Group LG19"/>
</dbReference>
<dbReference type="InParanoid" id="D7FPM7"/>
<evidence type="ECO:0000313" key="1">
    <source>
        <dbReference type="EMBL" id="CBJ30484.1"/>
    </source>
</evidence>
<evidence type="ECO:0000313" key="2">
    <source>
        <dbReference type="Proteomes" id="UP000002630"/>
    </source>
</evidence>
<reference evidence="1 2" key="1">
    <citation type="journal article" date="2010" name="Nature">
        <title>The Ectocarpus genome and the independent evolution of multicellularity in brown algae.</title>
        <authorList>
            <person name="Cock J.M."/>
            <person name="Sterck L."/>
            <person name="Rouze P."/>
            <person name="Scornet D."/>
            <person name="Allen A.E."/>
            <person name="Amoutzias G."/>
            <person name="Anthouard V."/>
            <person name="Artiguenave F."/>
            <person name="Aury J.M."/>
            <person name="Badger J.H."/>
            <person name="Beszteri B."/>
            <person name="Billiau K."/>
            <person name="Bonnet E."/>
            <person name="Bothwell J.H."/>
            <person name="Bowler C."/>
            <person name="Boyen C."/>
            <person name="Brownlee C."/>
            <person name="Carrano C.J."/>
            <person name="Charrier B."/>
            <person name="Cho G.Y."/>
            <person name="Coelho S.M."/>
            <person name="Collen J."/>
            <person name="Corre E."/>
            <person name="Da Silva C."/>
            <person name="Delage L."/>
            <person name="Delaroque N."/>
            <person name="Dittami S.M."/>
            <person name="Doulbeau S."/>
            <person name="Elias M."/>
            <person name="Farnham G."/>
            <person name="Gachon C.M."/>
            <person name="Gschloessl B."/>
            <person name="Heesch S."/>
            <person name="Jabbari K."/>
            <person name="Jubin C."/>
            <person name="Kawai H."/>
            <person name="Kimura K."/>
            <person name="Kloareg B."/>
            <person name="Kupper F.C."/>
            <person name="Lang D."/>
            <person name="Le Bail A."/>
            <person name="Leblanc C."/>
            <person name="Lerouge P."/>
            <person name="Lohr M."/>
            <person name="Lopez P.J."/>
            <person name="Martens C."/>
            <person name="Maumus F."/>
            <person name="Michel G."/>
            <person name="Miranda-Saavedra D."/>
            <person name="Morales J."/>
            <person name="Moreau H."/>
            <person name="Motomura T."/>
            <person name="Nagasato C."/>
            <person name="Napoli C.A."/>
            <person name="Nelson D.R."/>
            <person name="Nyvall-Collen P."/>
            <person name="Peters A.F."/>
            <person name="Pommier C."/>
            <person name="Potin P."/>
            <person name="Poulain J."/>
            <person name="Quesneville H."/>
            <person name="Read B."/>
            <person name="Rensing S.A."/>
            <person name="Ritter A."/>
            <person name="Rousvoal S."/>
            <person name="Samanta M."/>
            <person name="Samson G."/>
            <person name="Schroeder D.C."/>
            <person name="Segurens B."/>
            <person name="Strittmatter M."/>
            <person name="Tonon T."/>
            <person name="Tregear J.W."/>
            <person name="Valentin K."/>
            <person name="von Dassow P."/>
            <person name="Yamagishi T."/>
            <person name="Van de Peer Y."/>
            <person name="Wincker P."/>
        </authorList>
    </citation>
    <scope>NUCLEOTIDE SEQUENCE [LARGE SCALE GENOMIC DNA]</scope>
    <source>
        <strain evidence="2">Ec32 / CCAP1310/4</strain>
    </source>
</reference>
<sequence length="377" mass="41286">MMFTGRRAAQVAVLVATQAWRGDTECAFRLDGHLDITQPLTLIAPYVDPGSGYRLINPYNPIVYLVNENVYDRYQVNCSVDSWRYLLDNNVTYATNVTFPDANATENATEVSVPGLFAAESHELFIDSYSADKAVAISDSLFGRTIEVALSCDQVQTVTAEDSCLQFQLNFTNGSPEVDKELLESALYRFQEPAVPGVVLPLAGAYSPGDVWLNEGNPIVDIDGSVTDEGCNGEVSEYLGEDGEWYYYFTGSDGNAYNMTHVFYATEQDHLNVAKIQAPWSPNLERALFNRTVRMSIYCNNVNEREDGYVIFKVGDGNGYFDINVADYEAILTDSGSTAFATPWGGGAAGRGWLSSAFTFVVVGALTAWVGKLSEGS</sequence>